<keyword evidence="7" id="KW-0256">Endoplasmic reticulum</keyword>
<dbReference type="PANTHER" id="PTHR24286">
    <property type="entry name" value="CYTOCHROME P450 26"/>
    <property type="match status" value="1"/>
</dbReference>
<dbReference type="GO" id="GO:0005506">
    <property type="term" value="F:iron ion binding"/>
    <property type="evidence" value="ECO:0007669"/>
    <property type="project" value="InterPro"/>
</dbReference>
<evidence type="ECO:0000313" key="19">
    <source>
        <dbReference type="Proteomes" id="UP000005226"/>
    </source>
</evidence>
<keyword evidence="12" id="KW-0443">Lipid metabolism</keyword>
<dbReference type="PROSITE" id="PS00086">
    <property type="entry name" value="CYTOCHROME_P450"/>
    <property type="match status" value="1"/>
</dbReference>
<evidence type="ECO:0000256" key="15">
    <source>
        <dbReference type="ARBA" id="ARBA00049389"/>
    </source>
</evidence>
<dbReference type="AlphaFoldDB" id="A0A674P8G9"/>
<comment type="subcellular location">
    <subcellularLocation>
        <location evidence="3">Endoplasmic reticulum membrane</location>
        <topology evidence="3">Peripheral membrane protein</topology>
    </subcellularLocation>
    <subcellularLocation>
        <location evidence="2">Microsome membrane</location>
        <topology evidence="2">Peripheral membrane protein</topology>
    </subcellularLocation>
</comment>
<dbReference type="GO" id="GO:0016125">
    <property type="term" value="P:sterol metabolic process"/>
    <property type="evidence" value="ECO:0007669"/>
    <property type="project" value="TreeGrafter"/>
</dbReference>
<reference evidence="18 19" key="1">
    <citation type="journal article" date="2011" name="Genome Biol. Evol.">
        <title>Integration of the genetic map and genome assembly of fugu facilitates insights into distinct features of genome evolution in teleosts and mammals.</title>
        <authorList>
            <person name="Kai W."/>
            <person name="Kikuchi K."/>
            <person name="Tohari S."/>
            <person name="Chew A.K."/>
            <person name="Tay A."/>
            <person name="Fujiwara A."/>
            <person name="Hosoya S."/>
            <person name="Suetake H."/>
            <person name="Naruse K."/>
            <person name="Brenner S."/>
            <person name="Suzuki Y."/>
            <person name="Venkatesh B."/>
        </authorList>
    </citation>
    <scope>NUCLEOTIDE SEQUENCE [LARGE SCALE GENOMIC DNA]</scope>
</reference>
<evidence type="ECO:0000313" key="18">
    <source>
        <dbReference type="Ensembl" id="ENSTRUP00000081334.1"/>
    </source>
</evidence>
<proteinExistence type="inferred from homology"/>
<dbReference type="InterPro" id="IPR017972">
    <property type="entry name" value="Cyt_P450_CS"/>
</dbReference>
<dbReference type="GO" id="GO:0005789">
    <property type="term" value="C:endoplasmic reticulum membrane"/>
    <property type="evidence" value="ECO:0007669"/>
    <property type="project" value="UniProtKB-SubCell"/>
</dbReference>
<keyword evidence="10 16" id="KW-0408">Iron</keyword>
<evidence type="ECO:0000256" key="4">
    <source>
        <dbReference type="ARBA" id="ARBA00010617"/>
    </source>
</evidence>
<comment type="similarity">
    <text evidence="4 17">Belongs to the cytochrome P450 family.</text>
</comment>
<evidence type="ECO:0000256" key="11">
    <source>
        <dbReference type="ARBA" id="ARBA00023033"/>
    </source>
</evidence>
<keyword evidence="9 17" id="KW-0560">Oxidoreductase</keyword>
<protein>
    <recommendedName>
        <fullName evidence="14">Cytochrome P450 26A1</fullName>
    </recommendedName>
</protein>
<keyword evidence="13" id="KW-0472">Membrane</keyword>
<dbReference type="InterPro" id="IPR002403">
    <property type="entry name" value="Cyt_P450_E_grp-IV"/>
</dbReference>
<evidence type="ECO:0000256" key="16">
    <source>
        <dbReference type="PIRSR" id="PIRSR602403-1"/>
    </source>
</evidence>
<dbReference type="PRINTS" id="PR00385">
    <property type="entry name" value="P450"/>
</dbReference>
<feature type="binding site" description="axial binding residue" evidence="16">
    <location>
        <position position="392"/>
    </location>
    <ligand>
        <name>heme</name>
        <dbReference type="ChEBI" id="CHEBI:30413"/>
    </ligand>
    <ligandPart>
        <name>Fe</name>
        <dbReference type="ChEBI" id="CHEBI:18248"/>
    </ligandPart>
</feature>
<reference evidence="18" key="2">
    <citation type="submission" date="2025-08" db="UniProtKB">
        <authorList>
            <consortium name="Ensembl"/>
        </authorList>
    </citation>
    <scope>IDENTIFICATION</scope>
</reference>
<dbReference type="Ensembl" id="ENSTRUT00000067984.1">
    <property type="protein sequence ID" value="ENSTRUP00000081334.1"/>
    <property type="gene ID" value="ENSTRUG00000002005.3"/>
</dbReference>
<dbReference type="PANTHER" id="PTHR24286:SF101">
    <property type="entry name" value="CYTOCHROME P450 26A1"/>
    <property type="match status" value="1"/>
</dbReference>
<evidence type="ECO:0000256" key="3">
    <source>
        <dbReference type="ARBA" id="ARBA00004406"/>
    </source>
</evidence>
<dbReference type="GO" id="GO:0004497">
    <property type="term" value="F:monooxygenase activity"/>
    <property type="evidence" value="ECO:0007669"/>
    <property type="project" value="UniProtKB-KW"/>
</dbReference>
<evidence type="ECO:0000256" key="17">
    <source>
        <dbReference type="RuleBase" id="RU000461"/>
    </source>
</evidence>
<organism evidence="18 19">
    <name type="scientific">Takifugu rubripes</name>
    <name type="common">Japanese pufferfish</name>
    <name type="synonym">Fugu rubripes</name>
    <dbReference type="NCBI Taxonomy" id="31033"/>
    <lineage>
        <taxon>Eukaryota</taxon>
        <taxon>Metazoa</taxon>
        <taxon>Chordata</taxon>
        <taxon>Craniata</taxon>
        <taxon>Vertebrata</taxon>
        <taxon>Euteleostomi</taxon>
        <taxon>Actinopterygii</taxon>
        <taxon>Neopterygii</taxon>
        <taxon>Teleostei</taxon>
        <taxon>Neoteleostei</taxon>
        <taxon>Acanthomorphata</taxon>
        <taxon>Eupercaria</taxon>
        <taxon>Tetraodontiformes</taxon>
        <taxon>Tetradontoidea</taxon>
        <taxon>Tetraodontidae</taxon>
        <taxon>Takifugu</taxon>
    </lineage>
</organism>
<dbReference type="Gene3D" id="1.10.630.10">
    <property type="entry name" value="Cytochrome P450"/>
    <property type="match status" value="1"/>
</dbReference>
<gene>
    <name evidence="18" type="primary">LOC101063989</name>
</gene>
<dbReference type="GO" id="GO:0016705">
    <property type="term" value="F:oxidoreductase activity, acting on paired donors, with incorporation or reduction of molecular oxygen"/>
    <property type="evidence" value="ECO:0007669"/>
    <property type="project" value="InterPro"/>
</dbReference>
<evidence type="ECO:0000256" key="7">
    <source>
        <dbReference type="ARBA" id="ARBA00022824"/>
    </source>
</evidence>
<comment type="catalytic activity">
    <reaction evidence="15">
        <text>all-trans-retinoate + reduced [NADPH--hemoprotein reductase] + O2 = all-trans-(4S)-hydroxyretinoate + oxidized [NADPH--hemoprotein reductase] + H2O + H(+)</text>
        <dbReference type="Rhea" id="RHEA:51492"/>
        <dbReference type="Rhea" id="RHEA-COMP:11964"/>
        <dbReference type="Rhea" id="RHEA-COMP:11965"/>
        <dbReference type="ChEBI" id="CHEBI:15377"/>
        <dbReference type="ChEBI" id="CHEBI:15378"/>
        <dbReference type="ChEBI" id="CHEBI:15379"/>
        <dbReference type="ChEBI" id="CHEBI:35291"/>
        <dbReference type="ChEBI" id="CHEBI:57618"/>
        <dbReference type="ChEBI" id="CHEBI:58210"/>
        <dbReference type="ChEBI" id="CHEBI:134185"/>
    </reaction>
    <physiologicalReaction direction="left-to-right" evidence="15">
        <dbReference type="Rhea" id="RHEA:51493"/>
    </physiologicalReaction>
</comment>
<dbReference type="GO" id="GO:0034653">
    <property type="term" value="P:retinoic acid catabolic process"/>
    <property type="evidence" value="ECO:0007669"/>
    <property type="project" value="UniProtKB-ARBA"/>
</dbReference>
<evidence type="ECO:0000256" key="2">
    <source>
        <dbReference type="ARBA" id="ARBA00004174"/>
    </source>
</evidence>
<dbReference type="InterPro" id="IPR036396">
    <property type="entry name" value="Cyt_P450_sf"/>
</dbReference>
<keyword evidence="11 17" id="KW-0503">Monooxygenase</keyword>
<dbReference type="Proteomes" id="UP000005226">
    <property type="component" value="Chromosome 1"/>
</dbReference>
<evidence type="ECO:0000256" key="6">
    <source>
        <dbReference type="ARBA" id="ARBA00022723"/>
    </source>
</evidence>
<evidence type="ECO:0000256" key="10">
    <source>
        <dbReference type="ARBA" id="ARBA00023004"/>
    </source>
</evidence>
<accession>A0A674P8G9</accession>
<dbReference type="SUPFAM" id="SSF48264">
    <property type="entry name" value="Cytochrome P450"/>
    <property type="match status" value="1"/>
</dbReference>
<evidence type="ECO:0000256" key="1">
    <source>
        <dbReference type="ARBA" id="ARBA00001971"/>
    </source>
</evidence>
<evidence type="ECO:0000256" key="5">
    <source>
        <dbReference type="ARBA" id="ARBA00022617"/>
    </source>
</evidence>
<keyword evidence="5 16" id="KW-0349">Heme</keyword>
<dbReference type="GeneTree" id="ENSGT00800000124060"/>
<name>A0A674P8G9_TAKRU</name>
<evidence type="ECO:0000256" key="14">
    <source>
        <dbReference type="ARBA" id="ARBA00040248"/>
    </source>
</evidence>
<keyword evidence="8" id="KW-0492">Microsome</keyword>
<keyword evidence="19" id="KW-1185">Reference proteome</keyword>
<reference evidence="18" key="3">
    <citation type="submission" date="2025-09" db="UniProtKB">
        <authorList>
            <consortium name="Ensembl"/>
        </authorList>
    </citation>
    <scope>IDENTIFICATION</scope>
</reference>
<comment type="cofactor">
    <cofactor evidence="1 16">
        <name>heme</name>
        <dbReference type="ChEBI" id="CHEBI:30413"/>
    </cofactor>
</comment>
<sequence length="446" mass="50468">MAVSALLATFLCTIVLPLLLFLVTVKLWEVYVIRERDSACPSPLPPGTMGLPFIGETLQLILQRRKFLRMKRQKYGYIYRTHLFGNPTVRVTGANNVRHILLGEHRLVAVQWPASVRTILGSDTLSNVHGAQHKTKKKVAALRHEVQAILLGFQLEQIKTDEQKLVEAFEEMIKNLFSLPIDMPFSGLYRGLKARNFIHAKIEENIKRKLRESNSDSKCRDALQQLIDSSKKSGQVLSMQVLKESATELLFGGHETTASTATSLIMFLGLNPEVLDKLRHELSDKERQGVDLRSLNLETLEQLKYTSCVIKETLRMNPPVPGGFRVALKTFELGGYQIPKGWNVIYSICDTHDVAEIFPNKEDFQPERFMMKNCGDSSRFQYIPFGGGSRMCVGKEFAKVLLKIFLVEVVTKCHWSLLNGPPTMKTGPTVYPVDNLPTKFNTYVQN</sequence>
<evidence type="ECO:0000256" key="13">
    <source>
        <dbReference type="ARBA" id="ARBA00023136"/>
    </source>
</evidence>
<dbReference type="GO" id="GO:0020037">
    <property type="term" value="F:heme binding"/>
    <property type="evidence" value="ECO:0007669"/>
    <property type="project" value="InterPro"/>
</dbReference>
<dbReference type="InterPro" id="IPR001128">
    <property type="entry name" value="Cyt_P450"/>
</dbReference>
<evidence type="ECO:0000256" key="12">
    <source>
        <dbReference type="ARBA" id="ARBA00023098"/>
    </source>
</evidence>
<evidence type="ECO:0000256" key="8">
    <source>
        <dbReference type="ARBA" id="ARBA00022848"/>
    </source>
</evidence>
<dbReference type="Pfam" id="PF00067">
    <property type="entry name" value="p450"/>
    <property type="match status" value="1"/>
</dbReference>
<keyword evidence="6 16" id="KW-0479">Metal-binding</keyword>
<dbReference type="PRINTS" id="PR00465">
    <property type="entry name" value="EP450IV"/>
</dbReference>
<evidence type="ECO:0000256" key="9">
    <source>
        <dbReference type="ARBA" id="ARBA00023002"/>
    </source>
</evidence>